<name>A0AAD9VA54_ACRCE</name>
<keyword evidence="8" id="KW-1185">Reference proteome</keyword>
<dbReference type="GO" id="GO:0000062">
    <property type="term" value="F:fatty-acyl-CoA binding"/>
    <property type="evidence" value="ECO:0007669"/>
    <property type="project" value="InterPro"/>
</dbReference>
<dbReference type="PROSITE" id="PS50088">
    <property type="entry name" value="ANK_REPEAT"/>
    <property type="match status" value="2"/>
</dbReference>
<evidence type="ECO:0000256" key="4">
    <source>
        <dbReference type="ARBA" id="ARBA00023121"/>
    </source>
</evidence>
<dbReference type="InterPro" id="IPR000582">
    <property type="entry name" value="Acyl-CoA-binding_protein"/>
</dbReference>
<gene>
    <name evidence="7" type="ORF">P5673_008720</name>
</gene>
<dbReference type="PROSITE" id="PS51228">
    <property type="entry name" value="ACB_2"/>
    <property type="match status" value="1"/>
</dbReference>
<keyword evidence="2" id="KW-0677">Repeat</keyword>
<organism evidence="7 8">
    <name type="scientific">Acropora cervicornis</name>
    <name type="common">Staghorn coral</name>
    <dbReference type="NCBI Taxonomy" id="6130"/>
    <lineage>
        <taxon>Eukaryota</taxon>
        <taxon>Metazoa</taxon>
        <taxon>Cnidaria</taxon>
        <taxon>Anthozoa</taxon>
        <taxon>Hexacorallia</taxon>
        <taxon>Scleractinia</taxon>
        <taxon>Astrocoeniina</taxon>
        <taxon>Acroporidae</taxon>
        <taxon>Acropora</taxon>
    </lineage>
</organism>
<evidence type="ECO:0000313" key="8">
    <source>
        <dbReference type="Proteomes" id="UP001249851"/>
    </source>
</evidence>
<dbReference type="InterPro" id="IPR014352">
    <property type="entry name" value="FERM/acyl-CoA-bd_prot_sf"/>
</dbReference>
<dbReference type="Proteomes" id="UP001249851">
    <property type="component" value="Unassembled WGS sequence"/>
</dbReference>
<reference evidence="7" key="1">
    <citation type="journal article" date="2023" name="G3 (Bethesda)">
        <title>Whole genome assembly and annotation of the endangered Caribbean coral Acropora cervicornis.</title>
        <authorList>
            <person name="Selwyn J.D."/>
            <person name="Vollmer S.V."/>
        </authorList>
    </citation>
    <scope>NUCLEOTIDE SEQUENCE</scope>
    <source>
        <strain evidence="7">K2</strain>
    </source>
</reference>
<dbReference type="Pfam" id="PF12796">
    <property type="entry name" value="Ank_2"/>
    <property type="match status" value="1"/>
</dbReference>
<dbReference type="AlphaFoldDB" id="A0AAD9VA54"/>
<dbReference type="InterPro" id="IPR002110">
    <property type="entry name" value="Ankyrin_rpt"/>
</dbReference>
<proteinExistence type="predicted"/>
<keyword evidence="3 5" id="KW-0040">ANK repeat</keyword>
<sequence length="277" mass="31234">MYSMYEDTKRTSSPVTSNMAKYSQEVLVNGEGLRGLFQAATEFVRTLKNISDEQKLIFYGLYKQAKEGACTTSRPGFWDPVGRAKWDSWKKLGHMPQEKALERYIQELSEIDPEWEEKYAVTDDLTLKDPGKPAQKQTMGLAVSTLRGQENPEDEIISDANKSVFDWCKEGNVKKLDFLLTREGNVNTKDDQEMTLLHWACDRGHVDIVRYLIKNKADINAQDADGQTPLHYAVTCDFLSIVKELLQCGADCSITDSDGCQPIDVAESSKVKELLSS</sequence>
<dbReference type="PANTHER" id="PTHR24119:SF0">
    <property type="entry name" value="ACYL-COA-BINDING DOMAIN-CONTAINING PROTEIN 6"/>
    <property type="match status" value="1"/>
</dbReference>
<evidence type="ECO:0000256" key="2">
    <source>
        <dbReference type="ARBA" id="ARBA00022737"/>
    </source>
</evidence>
<protein>
    <recommendedName>
        <fullName evidence="1">Acyl-CoA-binding domain-containing protein 6</fullName>
    </recommendedName>
</protein>
<evidence type="ECO:0000256" key="5">
    <source>
        <dbReference type="PROSITE-ProRule" id="PRU00023"/>
    </source>
</evidence>
<feature type="repeat" description="ANK" evidence="5">
    <location>
        <begin position="225"/>
        <end position="257"/>
    </location>
</feature>
<evidence type="ECO:0000313" key="7">
    <source>
        <dbReference type="EMBL" id="KAK2566958.1"/>
    </source>
</evidence>
<dbReference type="PANTHER" id="PTHR24119">
    <property type="entry name" value="ACYL-COA-BINDING DOMAIN-CONTAINING PROTEIN 6"/>
    <property type="match status" value="1"/>
</dbReference>
<feature type="domain" description="ACB" evidence="6">
    <location>
        <begin position="33"/>
        <end position="117"/>
    </location>
</feature>
<dbReference type="PRINTS" id="PR00689">
    <property type="entry name" value="ACOABINDINGP"/>
</dbReference>
<evidence type="ECO:0000256" key="3">
    <source>
        <dbReference type="ARBA" id="ARBA00023043"/>
    </source>
</evidence>
<reference evidence="7" key="2">
    <citation type="journal article" date="2023" name="Science">
        <title>Genomic signatures of disease resistance in endangered staghorn corals.</title>
        <authorList>
            <person name="Vollmer S.V."/>
            <person name="Selwyn J.D."/>
            <person name="Despard B.A."/>
            <person name="Roesel C.L."/>
        </authorList>
    </citation>
    <scope>NUCLEOTIDE SEQUENCE</scope>
    <source>
        <strain evidence="7">K2</strain>
    </source>
</reference>
<dbReference type="SUPFAM" id="SSF48403">
    <property type="entry name" value="Ankyrin repeat"/>
    <property type="match status" value="1"/>
</dbReference>
<dbReference type="InterPro" id="IPR035984">
    <property type="entry name" value="Acyl-CoA-binding_sf"/>
</dbReference>
<dbReference type="Gene3D" id="1.25.40.20">
    <property type="entry name" value="Ankyrin repeat-containing domain"/>
    <property type="match status" value="1"/>
</dbReference>
<accession>A0AAD9VA54</accession>
<dbReference type="EMBL" id="JARQWQ010000015">
    <property type="protein sequence ID" value="KAK2566958.1"/>
    <property type="molecule type" value="Genomic_DNA"/>
</dbReference>
<dbReference type="Pfam" id="PF00887">
    <property type="entry name" value="ACBP"/>
    <property type="match status" value="1"/>
</dbReference>
<feature type="repeat" description="ANK" evidence="5">
    <location>
        <begin position="192"/>
        <end position="224"/>
    </location>
</feature>
<dbReference type="SMART" id="SM00248">
    <property type="entry name" value="ANK"/>
    <property type="match status" value="2"/>
</dbReference>
<dbReference type="SUPFAM" id="SSF47027">
    <property type="entry name" value="Acyl-CoA binding protein"/>
    <property type="match status" value="1"/>
</dbReference>
<dbReference type="Gene3D" id="1.20.80.10">
    <property type="match status" value="1"/>
</dbReference>
<keyword evidence="4" id="KW-0446">Lipid-binding</keyword>
<dbReference type="InterPro" id="IPR036770">
    <property type="entry name" value="Ankyrin_rpt-contain_sf"/>
</dbReference>
<comment type="caution">
    <text evidence="7">The sequence shown here is derived from an EMBL/GenBank/DDBJ whole genome shotgun (WGS) entry which is preliminary data.</text>
</comment>
<evidence type="ECO:0000256" key="1">
    <source>
        <dbReference type="ARBA" id="ARBA00018419"/>
    </source>
</evidence>
<evidence type="ECO:0000259" key="6">
    <source>
        <dbReference type="PROSITE" id="PS51228"/>
    </source>
</evidence>
<dbReference type="PROSITE" id="PS50297">
    <property type="entry name" value="ANK_REP_REGION"/>
    <property type="match status" value="2"/>
</dbReference>